<dbReference type="OrthoDB" id="10566951at2759"/>
<evidence type="ECO:0000256" key="1">
    <source>
        <dbReference type="SAM" id="MobiDB-lite"/>
    </source>
</evidence>
<dbReference type="Proteomes" id="UP000799750">
    <property type="component" value="Unassembled WGS sequence"/>
</dbReference>
<feature type="compositionally biased region" description="Low complexity" evidence="1">
    <location>
        <begin position="59"/>
        <end position="76"/>
    </location>
</feature>
<dbReference type="EMBL" id="MU004185">
    <property type="protein sequence ID" value="KAF2498302.1"/>
    <property type="molecule type" value="Genomic_DNA"/>
</dbReference>
<evidence type="ECO:0000313" key="2">
    <source>
        <dbReference type="EMBL" id="KAF2498302.1"/>
    </source>
</evidence>
<feature type="compositionally biased region" description="Polar residues" evidence="1">
    <location>
        <begin position="19"/>
        <end position="39"/>
    </location>
</feature>
<feature type="region of interest" description="Disordered" evidence="1">
    <location>
        <begin position="1"/>
        <end position="120"/>
    </location>
</feature>
<organism evidence="2 3">
    <name type="scientific">Lophium mytilinum</name>
    <dbReference type="NCBI Taxonomy" id="390894"/>
    <lineage>
        <taxon>Eukaryota</taxon>
        <taxon>Fungi</taxon>
        <taxon>Dikarya</taxon>
        <taxon>Ascomycota</taxon>
        <taxon>Pezizomycotina</taxon>
        <taxon>Dothideomycetes</taxon>
        <taxon>Pleosporomycetidae</taxon>
        <taxon>Mytilinidiales</taxon>
        <taxon>Mytilinidiaceae</taxon>
        <taxon>Lophium</taxon>
    </lineage>
</organism>
<reference evidence="2" key="1">
    <citation type="journal article" date="2020" name="Stud. Mycol.">
        <title>101 Dothideomycetes genomes: a test case for predicting lifestyles and emergence of pathogens.</title>
        <authorList>
            <person name="Haridas S."/>
            <person name="Albert R."/>
            <person name="Binder M."/>
            <person name="Bloem J."/>
            <person name="Labutti K."/>
            <person name="Salamov A."/>
            <person name="Andreopoulos B."/>
            <person name="Baker S."/>
            <person name="Barry K."/>
            <person name="Bills G."/>
            <person name="Bluhm B."/>
            <person name="Cannon C."/>
            <person name="Castanera R."/>
            <person name="Culley D."/>
            <person name="Daum C."/>
            <person name="Ezra D."/>
            <person name="Gonzalez J."/>
            <person name="Henrissat B."/>
            <person name="Kuo A."/>
            <person name="Liang C."/>
            <person name="Lipzen A."/>
            <person name="Lutzoni F."/>
            <person name="Magnuson J."/>
            <person name="Mondo S."/>
            <person name="Nolan M."/>
            <person name="Ohm R."/>
            <person name="Pangilinan J."/>
            <person name="Park H.-J."/>
            <person name="Ramirez L."/>
            <person name="Alfaro M."/>
            <person name="Sun H."/>
            <person name="Tritt A."/>
            <person name="Yoshinaga Y."/>
            <person name="Zwiers L.-H."/>
            <person name="Turgeon B."/>
            <person name="Goodwin S."/>
            <person name="Spatafora J."/>
            <person name="Crous P."/>
            <person name="Grigoriev I."/>
        </authorList>
    </citation>
    <scope>NUCLEOTIDE SEQUENCE</scope>
    <source>
        <strain evidence="2">CBS 269.34</strain>
    </source>
</reference>
<dbReference type="AlphaFoldDB" id="A0A6A6R1N8"/>
<accession>A0A6A6R1N8</accession>
<sequence>MSSSGSSTIFHSGLVKPNPNLSQASNAPQTQSPSESKPNQLGAEARHSFESEDSIALQKARASSSSPKEKSSIMSALDKARRKLSSSSSSKGHELPSSEAEFERLKEKEKEKERRKSEYERLGLNDKVKFGQGGMQMGN</sequence>
<evidence type="ECO:0000313" key="3">
    <source>
        <dbReference type="Proteomes" id="UP000799750"/>
    </source>
</evidence>
<keyword evidence="3" id="KW-1185">Reference proteome</keyword>
<feature type="compositionally biased region" description="Basic and acidic residues" evidence="1">
    <location>
        <begin position="91"/>
        <end position="120"/>
    </location>
</feature>
<protein>
    <submittedName>
        <fullName evidence="2">Uncharacterized protein</fullName>
    </submittedName>
</protein>
<proteinExistence type="predicted"/>
<name>A0A6A6R1N8_9PEZI</name>
<gene>
    <name evidence="2" type="ORF">BU16DRAFT_289471</name>
</gene>